<dbReference type="EMBL" id="OY726397">
    <property type="protein sequence ID" value="CAJ1503525.1"/>
    <property type="molecule type" value="Genomic_DNA"/>
</dbReference>
<sequence>MKLGAAKGISEIHVETAAGIINGRSASVVDFETGSGWTGKWDRMVQAEPRIYVTVPSLRIWARQHPGLAIALTSAAAVAIIAIVVAAGYFWILS</sequence>
<dbReference type="RefSeq" id="WP_308482588.1">
    <property type="nucleotide sequence ID" value="NZ_OY726397.1"/>
</dbReference>
<organism evidence="2 3">
    <name type="scientific">[Mycobacterium] burgundiense</name>
    <dbReference type="NCBI Taxonomy" id="3064286"/>
    <lineage>
        <taxon>Bacteria</taxon>
        <taxon>Bacillati</taxon>
        <taxon>Actinomycetota</taxon>
        <taxon>Actinomycetes</taxon>
        <taxon>Mycobacteriales</taxon>
        <taxon>Mycobacteriaceae</taxon>
        <taxon>Mycolicibacterium</taxon>
    </lineage>
</organism>
<proteinExistence type="predicted"/>
<keyword evidence="1" id="KW-0472">Membrane</keyword>
<evidence type="ECO:0000313" key="2">
    <source>
        <dbReference type="EMBL" id="CAJ1503525.1"/>
    </source>
</evidence>
<keyword evidence="3" id="KW-1185">Reference proteome</keyword>
<feature type="transmembrane region" description="Helical" evidence="1">
    <location>
        <begin position="68"/>
        <end position="92"/>
    </location>
</feature>
<evidence type="ECO:0000256" key="1">
    <source>
        <dbReference type="SAM" id="Phobius"/>
    </source>
</evidence>
<gene>
    <name evidence="2" type="ORF">MU0053_002457</name>
</gene>
<reference evidence="2 3" key="1">
    <citation type="submission" date="2023-08" db="EMBL/GenBank/DDBJ databases">
        <authorList>
            <person name="Folkvardsen B D."/>
            <person name="Norman A."/>
        </authorList>
    </citation>
    <scope>NUCLEOTIDE SEQUENCE [LARGE SCALE GENOMIC DNA]</scope>
    <source>
        <strain evidence="2 3">Mu0053</strain>
    </source>
</reference>
<dbReference type="Proteomes" id="UP001190465">
    <property type="component" value="Chromosome"/>
</dbReference>
<keyword evidence="1" id="KW-0812">Transmembrane</keyword>
<protein>
    <submittedName>
        <fullName evidence="2">Uncharacterized protein</fullName>
    </submittedName>
</protein>
<evidence type="ECO:0000313" key="3">
    <source>
        <dbReference type="Proteomes" id="UP001190465"/>
    </source>
</evidence>
<accession>A0ABM9LRL2</accession>
<name>A0ABM9LRL2_9MYCO</name>
<keyword evidence="1" id="KW-1133">Transmembrane helix</keyword>